<sequence>MSLVPTVYRSTDPGAPLLSGAPGALIALLDALLVDGYGVGAGRVNGLGWTKEFAGVNVRAYRNSPVSGTGYFLRVDDTAARSALLRAYSSMSDLNSGSDATPSDALKAIGSTWEKSNVASGAARHWVAVGNERFFYLFIDTSGTFASQGTQGTHGHYAGDMTSIRPGDRHSFVVSYKGNDTEGSNNIGYGFKAQPWSGSAGTDSITAAFVGRSHSGAIGSVRLFLSAPAVTANFAVGNQPGFPNYPYVGNGGLLYGSIDLLEAPFTPRGYLPGVYAPIHRRPFPEQTIVSDVDGLPVGTRLLAKNVTADNIAGFSDTWTGQILIDITNSWG</sequence>
<accession>A0A1W1GX32</accession>
<reference evidence="2" key="1">
    <citation type="submission" date="2016-10" db="EMBL/GenBank/DDBJ databases">
        <authorList>
            <person name="Varghese N."/>
        </authorList>
    </citation>
    <scope>NUCLEOTIDE SEQUENCE [LARGE SCALE GENOMIC DNA]</scope>
    <source>
        <strain evidence="2">92MFCol6.1</strain>
    </source>
</reference>
<protein>
    <submittedName>
        <fullName evidence="1">Uncharacterized protein</fullName>
    </submittedName>
</protein>
<dbReference type="RefSeq" id="WP_080149241.1">
    <property type="nucleotide sequence ID" value="NZ_FWEU01000002.1"/>
</dbReference>
<organism evidence="1 2">
    <name type="scientific">Stenotrophomonas indicatrix</name>
    <dbReference type="NCBI Taxonomy" id="2045451"/>
    <lineage>
        <taxon>Bacteria</taxon>
        <taxon>Pseudomonadati</taxon>
        <taxon>Pseudomonadota</taxon>
        <taxon>Gammaproteobacteria</taxon>
        <taxon>Lysobacterales</taxon>
        <taxon>Lysobacteraceae</taxon>
        <taxon>Stenotrophomonas</taxon>
    </lineage>
</organism>
<evidence type="ECO:0000313" key="1">
    <source>
        <dbReference type="EMBL" id="SLM23917.1"/>
    </source>
</evidence>
<name>A0A1W1GX32_9GAMM</name>
<proteinExistence type="predicted"/>
<dbReference type="Proteomes" id="UP000191133">
    <property type="component" value="Unassembled WGS sequence"/>
</dbReference>
<gene>
    <name evidence="1" type="ORF">SAMN04488690_1624</name>
</gene>
<dbReference type="EMBL" id="FWEU01000002">
    <property type="protein sequence ID" value="SLM23917.1"/>
    <property type="molecule type" value="Genomic_DNA"/>
</dbReference>
<dbReference type="AlphaFoldDB" id="A0A1W1GX32"/>
<evidence type="ECO:0000313" key="2">
    <source>
        <dbReference type="Proteomes" id="UP000191133"/>
    </source>
</evidence>